<keyword evidence="2" id="KW-1185">Reference proteome</keyword>
<dbReference type="AlphaFoldDB" id="A0A2B8BJS7"/>
<dbReference type="InterPro" id="IPR046871">
    <property type="entry name" value="Pro_CA_2"/>
</dbReference>
<dbReference type="InterPro" id="IPR006311">
    <property type="entry name" value="TAT_signal"/>
</dbReference>
<dbReference type="NCBIfam" id="TIGR01409">
    <property type="entry name" value="TAT_signal_seq"/>
    <property type="match status" value="1"/>
</dbReference>
<name>A0A2B8BJS7_9PROT</name>
<dbReference type="Gene3D" id="3.40.1050.10">
    <property type="entry name" value="Carbonic anhydrase"/>
    <property type="match status" value="1"/>
</dbReference>
<accession>A0A2B8BJS7</accession>
<gene>
    <name evidence="1" type="ORF">CRT60_09720</name>
</gene>
<dbReference type="Proteomes" id="UP000225379">
    <property type="component" value="Unassembled WGS sequence"/>
</dbReference>
<evidence type="ECO:0000313" key="1">
    <source>
        <dbReference type="EMBL" id="PGH58201.1"/>
    </source>
</evidence>
<reference evidence="2" key="1">
    <citation type="submission" date="2017-10" db="EMBL/GenBank/DDBJ databases">
        <authorList>
            <person name="Kravchenko I.K."/>
            <person name="Grouzdev D.S."/>
        </authorList>
    </citation>
    <scope>NUCLEOTIDE SEQUENCE [LARGE SCALE GENOMIC DNA]</scope>
    <source>
        <strain evidence="2">B2</strain>
    </source>
</reference>
<organism evidence="1 2">
    <name type="scientific">Azospirillum palustre</name>
    <dbReference type="NCBI Taxonomy" id="2044885"/>
    <lineage>
        <taxon>Bacteria</taxon>
        <taxon>Pseudomonadati</taxon>
        <taxon>Pseudomonadota</taxon>
        <taxon>Alphaproteobacteria</taxon>
        <taxon>Rhodospirillales</taxon>
        <taxon>Azospirillaceae</taxon>
        <taxon>Azospirillum</taxon>
    </lineage>
</organism>
<dbReference type="PROSITE" id="PS51318">
    <property type="entry name" value="TAT"/>
    <property type="match status" value="1"/>
</dbReference>
<dbReference type="EMBL" id="PDKW01000039">
    <property type="protein sequence ID" value="PGH58201.1"/>
    <property type="molecule type" value="Genomic_DNA"/>
</dbReference>
<dbReference type="InterPro" id="IPR019546">
    <property type="entry name" value="TAT_signal_bac_arc"/>
</dbReference>
<dbReference type="Pfam" id="PF20393">
    <property type="entry name" value="Pro_CA_2"/>
    <property type="match status" value="1"/>
</dbReference>
<dbReference type="OrthoDB" id="288525at2"/>
<dbReference type="GO" id="GO:0008270">
    <property type="term" value="F:zinc ion binding"/>
    <property type="evidence" value="ECO:0007669"/>
    <property type="project" value="InterPro"/>
</dbReference>
<evidence type="ECO:0008006" key="3">
    <source>
        <dbReference type="Google" id="ProtNLM"/>
    </source>
</evidence>
<dbReference type="GO" id="GO:0004089">
    <property type="term" value="F:carbonate dehydratase activity"/>
    <property type="evidence" value="ECO:0007669"/>
    <property type="project" value="InterPro"/>
</dbReference>
<dbReference type="SUPFAM" id="SSF53056">
    <property type="entry name" value="beta-carbonic anhydrase, cab"/>
    <property type="match status" value="1"/>
</dbReference>
<proteinExistence type="predicted"/>
<dbReference type="InterPro" id="IPR036874">
    <property type="entry name" value="Carbonic_anhydrase_sf"/>
</dbReference>
<protein>
    <recommendedName>
        <fullName evidence="3">Carbonic anhydrase</fullName>
    </recommendedName>
</protein>
<evidence type="ECO:0000313" key="2">
    <source>
        <dbReference type="Proteomes" id="UP000225379"/>
    </source>
</evidence>
<comment type="caution">
    <text evidence="1">The sequence shown here is derived from an EMBL/GenBank/DDBJ whole genome shotgun (WGS) entry which is preliminary data.</text>
</comment>
<dbReference type="RefSeq" id="WP_098736183.1">
    <property type="nucleotide sequence ID" value="NZ_PDKW01000039.1"/>
</dbReference>
<sequence length="184" mass="20545">MEHSTGHHHGCCQGEHSSRRGFLKLATLGAGVTLMAPMMVSRPAQAGGVDTLLLTCMDYRLMARVAEYMEGRSLKEKYDHIVLAGASLGALNDKKPAWGEAFWDEVEIARDLHHVKRLIVMDHRDCGAYKAFLNLDLAADPRRESDVHGQYLTKLRTIAKQRHPDLEVELLIMDLDGKVETLAV</sequence>